<protein>
    <recommendedName>
        <fullName evidence="3">Sugar phosphate isomerase/epimerase</fullName>
    </recommendedName>
</protein>
<name>A0A1I1XL77_9BACL</name>
<reference evidence="2" key="1">
    <citation type="submission" date="2016-10" db="EMBL/GenBank/DDBJ databases">
        <authorList>
            <person name="Varghese N."/>
            <person name="Submissions S."/>
        </authorList>
    </citation>
    <scope>NUCLEOTIDE SEQUENCE [LARGE SCALE GENOMIC DNA]</scope>
    <source>
        <strain evidence="2">CGMCC 1.10784</strain>
    </source>
</reference>
<keyword evidence="2" id="KW-1185">Reference proteome</keyword>
<evidence type="ECO:0000313" key="2">
    <source>
        <dbReference type="Proteomes" id="UP000198855"/>
    </source>
</evidence>
<dbReference type="AlphaFoldDB" id="A0A1I1XL77"/>
<dbReference type="SUPFAM" id="SSF51658">
    <property type="entry name" value="Xylose isomerase-like"/>
    <property type="match status" value="1"/>
</dbReference>
<gene>
    <name evidence="1" type="ORF">SAMN05216378_2169</name>
</gene>
<dbReference type="Proteomes" id="UP000198855">
    <property type="component" value="Unassembled WGS sequence"/>
</dbReference>
<evidence type="ECO:0000313" key="1">
    <source>
        <dbReference type="EMBL" id="SFE06150.1"/>
    </source>
</evidence>
<dbReference type="RefSeq" id="WP_245772967.1">
    <property type="nucleotide sequence ID" value="NZ_FOMT01000002.1"/>
</dbReference>
<evidence type="ECO:0008006" key="3">
    <source>
        <dbReference type="Google" id="ProtNLM"/>
    </source>
</evidence>
<organism evidence="1 2">
    <name type="scientific">Paenibacillus catalpae</name>
    <dbReference type="NCBI Taxonomy" id="1045775"/>
    <lineage>
        <taxon>Bacteria</taxon>
        <taxon>Bacillati</taxon>
        <taxon>Bacillota</taxon>
        <taxon>Bacilli</taxon>
        <taxon>Bacillales</taxon>
        <taxon>Paenibacillaceae</taxon>
        <taxon>Paenibacillus</taxon>
    </lineage>
</organism>
<dbReference type="InterPro" id="IPR036237">
    <property type="entry name" value="Xyl_isomerase-like_sf"/>
</dbReference>
<dbReference type="Gene3D" id="3.20.20.150">
    <property type="entry name" value="Divalent-metal-dependent TIM barrel enzymes"/>
    <property type="match status" value="1"/>
</dbReference>
<dbReference type="EMBL" id="FOMT01000002">
    <property type="protein sequence ID" value="SFE06150.1"/>
    <property type="molecule type" value="Genomic_DNA"/>
</dbReference>
<proteinExistence type="predicted"/>
<accession>A0A1I1XL77</accession>
<sequence>MTKDNRIPRLDVQMSWWGMSGLAAAAGHSTEEQVEMIAEAGFDGINGFIPAPQEEEKWRRLLERYDLSFSVNAYPKTAEDMESFLIKAKAYGGIQHINVQVLTPFLIDEPAVQLLSTIDALSGQAGIQTYIETHRGTITQDLLRTIQYIKALDSLRLTIDLSHYVVAGEMHMISEEAEQLIQTVLTRSSAFHARVSNGEQVQVDVGKDGQHPMMTHFERWWSDGMRNWRSEAGEGAVLPFVVELGPPSYAITTDEYAGRTNEISNRWEQSLFFMRTARRLWSEVGND</sequence>
<dbReference type="STRING" id="1045775.SAMN05216378_2169"/>